<dbReference type="AlphaFoldDB" id="A0A9D1A542"/>
<name>A0A9D1A542_9FIRM</name>
<dbReference type="InterPro" id="IPR029063">
    <property type="entry name" value="SAM-dependent_MTases_sf"/>
</dbReference>
<keyword evidence="1" id="KW-0808">Transferase</keyword>
<dbReference type="PANTHER" id="PTHR38451">
    <property type="entry name" value="TRNA (ADENINE(22)-N(1))-METHYLTRANSFERASE"/>
    <property type="match status" value="1"/>
</dbReference>
<dbReference type="InterPro" id="IPR006901">
    <property type="entry name" value="TrmK"/>
</dbReference>
<dbReference type="PIRSF" id="PIRSF018637">
    <property type="entry name" value="TrmK"/>
    <property type="match status" value="1"/>
</dbReference>
<protein>
    <submittedName>
        <fullName evidence="1">SAM-dependent methyltransferase</fullName>
    </submittedName>
</protein>
<dbReference type="Gene3D" id="3.40.50.150">
    <property type="entry name" value="Vaccinia Virus protein VP39"/>
    <property type="match status" value="1"/>
</dbReference>
<evidence type="ECO:0000313" key="2">
    <source>
        <dbReference type="Proteomes" id="UP000824250"/>
    </source>
</evidence>
<dbReference type="Pfam" id="PF12847">
    <property type="entry name" value="Methyltransf_18"/>
    <property type="match status" value="1"/>
</dbReference>
<keyword evidence="1" id="KW-0489">Methyltransferase</keyword>
<reference evidence="1" key="1">
    <citation type="submission" date="2020-10" db="EMBL/GenBank/DDBJ databases">
        <authorList>
            <person name="Gilroy R."/>
        </authorList>
    </citation>
    <scope>NUCLEOTIDE SEQUENCE</scope>
    <source>
        <strain evidence="1">CHK180-2868</strain>
    </source>
</reference>
<comment type="caution">
    <text evidence="1">The sequence shown here is derived from an EMBL/GenBank/DDBJ whole genome shotgun (WGS) entry which is preliminary data.</text>
</comment>
<dbReference type="GO" id="GO:0032259">
    <property type="term" value="P:methylation"/>
    <property type="evidence" value="ECO:0007669"/>
    <property type="project" value="UniProtKB-KW"/>
</dbReference>
<evidence type="ECO:0000313" key="1">
    <source>
        <dbReference type="EMBL" id="HIR06237.1"/>
    </source>
</evidence>
<proteinExistence type="predicted"/>
<accession>A0A9D1A542</accession>
<dbReference type="Proteomes" id="UP000824250">
    <property type="component" value="Unassembled WGS sequence"/>
</dbReference>
<reference evidence="1" key="2">
    <citation type="journal article" date="2021" name="PeerJ">
        <title>Extensive microbial diversity within the chicken gut microbiome revealed by metagenomics and culture.</title>
        <authorList>
            <person name="Gilroy R."/>
            <person name="Ravi A."/>
            <person name="Getino M."/>
            <person name="Pursley I."/>
            <person name="Horton D.L."/>
            <person name="Alikhan N.F."/>
            <person name="Baker D."/>
            <person name="Gharbi K."/>
            <person name="Hall N."/>
            <person name="Watson M."/>
            <person name="Adriaenssens E.M."/>
            <person name="Foster-Nyarko E."/>
            <person name="Jarju S."/>
            <person name="Secka A."/>
            <person name="Antonio M."/>
            <person name="Oren A."/>
            <person name="Chaudhuri R.R."/>
            <person name="La Ragione R."/>
            <person name="Hildebrand F."/>
            <person name="Pallen M.J."/>
        </authorList>
    </citation>
    <scope>NUCLEOTIDE SEQUENCE</scope>
    <source>
        <strain evidence="1">CHK180-2868</strain>
    </source>
</reference>
<dbReference type="GO" id="GO:0160105">
    <property type="term" value="F:tRNA (adenine(22)-N1)-methyltransferase activity"/>
    <property type="evidence" value="ECO:0007669"/>
    <property type="project" value="InterPro"/>
</dbReference>
<dbReference type="EMBL" id="DVGC01000057">
    <property type="protein sequence ID" value="HIR06237.1"/>
    <property type="molecule type" value="Genomic_DNA"/>
</dbReference>
<dbReference type="PANTHER" id="PTHR38451:SF1">
    <property type="entry name" value="TRNA (ADENINE(22)-N(1))-METHYLTRANSFERASE"/>
    <property type="match status" value="1"/>
</dbReference>
<dbReference type="SUPFAM" id="SSF53335">
    <property type="entry name" value="S-adenosyl-L-methionine-dependent methyltransferases"/>
    <property type="match status" value="1"/>
</dbReference>
<sequence length="257" mass="28930">MKLSERLERVISFVEPAESAADIGTDHGYVPLELVRRGMAGHALAMDVRPGPLSRARDHIAQAGLENQIETRLSDGLAKLSAGEADAVIISGMGGELTIWILAEGVHMWKTVRQWVLSPHSEVFKVRRFLWEYGFSIVREEMVLEDGKYYTILDVRPGNGEGIRKGEDETAGSKAMGSEAEAESLWGKREYYGEFLPSSGSPVFFQYLKEEERRLLELCGMLEAQAEHSLRAGKRLKETEQRLLWNREVQDEVQGNH</sequence>
<gene>
    <name evidence="1" type="ORF">IAB28_09795</name>
</gene>
<organism evidence="1 2">
    <name type="scientific">Candidatus Copromonas faecavium</name>
    <name type="common">nom. illeg.</name>
    <dbReference type="NCBI Taxonomy" id="2840740"/>
    <lineage>
        <taxon>Bacteria</taxon>
        <taxon>Bacillati</taxon>
        <taxon>Bacillota</taxon>
        <taxon>Clostridia</taxon>
        <taxon>Lachnospirales</taxon>
        <taxon>Lachnospiraceae</taxon>
        <taxon>Candidatus Copromonas (nom. illeg.)</taxon>
    </lineage>
</organism>